<evidence type="ECO:0000313" key="8">
    <source>
        <dbReference type="EMBL" id="NEY80427.1"/>
    </source>
</evidence>
<dbReference type="GO" id="GO:0016020">
    <property type="term" value="C:membrane"/>
    <property type="evidence" value="ECO:0007669"/>
    <property type="project" value="UniProtKB-SubCell"/>
</dbReference>
<feature type="transmembrane region" description="Helical" evidence="5">
    <location>
        <begin position="195"/>
        <end position="213"/>
    </location>
</feature>
<dbReference type="Proteomes" id="UP000472971">
    <property type="component" value="Unassembled WGS sequence"/>
</dbReference>
<proteinExistence type="predicted"/>
<organism evidence="8 9">
    <name type="scientific">Bacillus aquiflavi</name>
    <dbReference type="NCBI Taxonomy" id="2672567"/>
    <lineage>
        <taxon>Bacteria</taxon>
        <taxon>Bacillati</taxon>
        <taxon>Bacillota</taxon>
        <taxon>Bacilli</taxon>
        <taxon>Bacillales</taxon>
        <taxon>Bacillaceae</taxon>
        <taxon>Bacillus</taxon>
    </lineage>
</organism>
<feature type="transmembrane region" description="Helical" evidence="5">
    <location>
        <begin position="95"/>
        <end position="114"/>
    </location>
</feature>
<accession>A0A6B3VVX7</accession>
<feature type="transmembrane region" description="Helical" evidence="5">
    <location>
        <begin position="247"/>
        <end position="269"/>
    </location>
</feature>
<comment type="subcellular location">
    <subcellularLocation>
        <location evidence="1">Membrane</location>
        <topology evidence="1">Multi-pass membrane protein</topology>
    </subcellularLocation>
</comment>
<gene>
    <name evidence="8" type="ORF">G4D64_02570</name>
    <name evidence="7" type="ORF">H1Z61_02575</name>
</gene>
<keyword evidence="2 5" id="KW-0812">Transmembrane</keyword>
<dbReference type="SUPFAM" id="SSF52091">
    <property type="entry name" value="SpoIIaa-like"/>
    <property type="match status" value="1"/>
</dbReference>
<evidence type="ECO:0000256" key="4">
    <source>
        <dbReference type="ARBA" id="ARBA00023136"/>
    </source>
</evidence>
<name>A0A6B3VVX7_9BACI</name>
<feature type="transmembrane region" description="Helical" evidence="5">
    <location>
        <begin position="126"/>
        <end position="147"/>
    </location>
</feature>
<dbReference type="Gene3D" id="3.30.750.24">
    <property type="entry name" value="STAS domain"/>
    <property type="match status" value="1"/>
</dbReference>
<dbReference type="Proteomes" id="UP000570010">
    <property type="component" value="Unassembled WGS sequence"/>
</dbReference>
<dbReference type="EMBL" id="JAAIWN010000003">
    <property type="protein sequence ID" value="NEY80427.1"/>
    <property type="molecule type" value="Genomic_DNA"/>
</dbReference>
<evidence type="ECO:0000259" key="6">
    <source>
        <dbReference type="PROSITE" id="PS50801"/>
    </source>
</evidence>
<evidence type="ECO:0000313" key="10">
    <source>
        <dbReference type="Proteomes" id="UP000570010"/>
    </source>
</evidence>
<feature type="transmembrane region" description="Helical" evidence="5">
    <location>
        <begin position="167"/>
        <end position="188"/>
    </location>
</feature>
<feature type="transmembrane region" description="Helical" evidence="5">
    <location>
        <begin position="21"/>
        <end position="43"/>
    </location>
</feature>
<evidence type="ECO:0000256" key="3">
    <source>
        <dbReference type="ARBA" id="ARBA00022989"/>
    </source>
</evidence>
<reference evidence="7 10" key="2">
    <citation type="submission" date="2020-07" db="EMBL/GenBank/DDBJ databases">
        <authorList>
            <person name="Feng H."/>
        </authorList>
    </citation>
    <scope>NUCLEOTIDE SEQUENCE [LARGE SCALE GENOMIC DNA]</scope>
    <source>
        <strain evidence="7">S-12</strain>
        <strain evidence="10">s-12</strain>
    </source>
</reference>
<comment type="caution">
    <text evidence="8">The sequence shown here is derived from an EMBL/GenBank/DDBJ whole genome shotgun (WGS) entry which is preliminary data.</text>
</comment>
<dbReference type="GO" id="GO:0055085">
    <property type="term" value="P:transmembrane transport"/>
    <property type="evidence" value="ECO:0007669"/>
    <property type="project" value="InterPro"/>
</dbReference>
<protein>
    <submittedName>
        <fullName evidence="8">STAS domain-containing protein</fullName>
    </submittedName>
</protein>
<evidence type="ECO:0000256" key="5">
    <source>
        <dbReference type="SAM" id="Phobius"/>
    </source>
</evidence>
<sequence length="582" mass="63404">MTSLLLDERFRGYNSAALKKDLLAGITVGIVAIPLAMAFSIASGVNPEYGIYTTIISGFLVALLGGSRFQIAGPTGAFIPVLLAVVLQYGYEKLLIAGLLAGLLLMIMGLLKLGNLIKYIPRSVTIGFTSGIAVIIFTGQIASFLGLEGVEKKEAFHENMNEIFRQLNTVNMYSILIAILGFILLIFIPKLFPRVPVLLVALIIPTIVAVFFFPNKVATIGSAFGEIPQKLPSFSFPELSLETIKEVWRPALVIAILGGIESLLSAVVADGMTGKRHNSNRELFGQGVANFVTPLFGGIPATGAIARTATNIKSGAVSPLSSIFHSVFVLGTLLIFAPYASYIPLASMAPILMLVAWNMSQHRAFVHILKLRSADSIVLIVTFLLTVFVNLTVAVEIGLLLAMISFIKRMSGMLEIDKVLPDSHGKQVSPDPIITGHDCPQLSIYTIEGPLFFGAADTFERVLTRSIRKRPKVLLLRMRYVSLIDATGEGNLSSLVNDFQKMNGIILISGIREQPLEMLKISGLYEKIGAEHIFEHTGEAINYGLSLLNYDHCKGCRFAAFRECDSFKQREVSEHAQMARVR</sequence>
<evidence type="ECO:0000256" key="2">
    <source>
        <dbReference type="ARBA" id="ARBA00022692"/>
    </source>
</evidence>
<evidence type="ECO:0000256" key="1">
    <source>
        <dbReference type="ARBA" id="ARBA00004141"/>
    </source>
</evidence>
<feature type="domain" description="STAS" evidence="6">
    <location>
        <begin position="440"/>
        <end position="544"/>
    </location>
</feature>
<dbReference type="AlphaFoldDB" id="A0A6B3VVX7"/>
<dbReference type="PANTHER" id="PTHR11814">
    <property type="entry name" value="SULFATE TRANSPORTER"/>
    <property type="match status" value="1"/>
</dbReference>
<keyword evidence="9" id="KW-1185">Reference proteome</keyword>
<dbReference type="InterPro" id="IPR036513">
    <property type="entry name" value="STAS_dom_sf"/>
</dbReference>
<dbReference type="CDD" id="cd07042">
    <property type="entry name" value="STAS_SulP_like_sulfate_transporter"/>
    <property type="match status" value="1"/>
</dbReference>
<reference evidence="8 9" key="1">
    <citation type="submission" date="2020-02" db="EMBL/GenBank/DDBJ databases">
        <title>Bacillus aquiflavi sp. nov., isolated from yellow water of strong flavor Chinese baijiu in Yibin region of China.</title>
        <authorList>
            <person name="Xie J."/>
        </authorList>
    </citation>
    <scope>NUCLEOTIDE SEQUENCE [LARGE SCALE GENOMIC DNA]</scope>
    <source>
        <strain evidence="8 9">3H-10</strain>
    </source>
</reference>
<dbReference type="InterPro" id="IPR002645">
    <property type="entry name" value="STAS_dom"/>
</dbReference>
<evidence type="ECO:0000313" key="9">
    <source>
        <dbReference type="Proteomes" id="UP000472971"/>
    </source>
</evidence>
<feature type="transmembrane region" description="Helical" evidence="5">
    <location>
        <begin position="377"/>
        <end position="404"/>
    </location>
</feature>
<feature type="transmembrane region" description="Helical" evidence="5">
    <location>
        <begin position="71"/>
        <end position="89"/>
    </location>
</feature>
<dbReference type="InterPro" id="IPR001902">
    <property type="entry name" value="SLC26A/SulP_fam"/>
</dbReference>
<keyword evidence="3 5" id="KW-1133">Transmembrane helix</keyword>
<feature type="transmembrane region" description="Helical" evidence="5">
    <location>
        <begin position="49"/>
        <end position="66"/>
    </location>
</feature>
<dbReference type="Pfam" id="PF01740">
    <property type="entry name" value="STAS"/>
    <property type="match status" value="1"/>
</dbReference>
<dbReference type="EMBL" id="JACEIO010000003">
    <property type="protein sequence ID" value="MBA4536053.1"/>
    <property type="molecule type" value="Genomic_DNA"/>
</dbReference>
<dbReference type="PROSITE" id="PS50801">
    <property type="entry name" value="STAS"/>
    <property type="match status" value="1"/>
</dbReference>
<evidence type="ECO:0000313" key="7">
    <source>
        <dbReference type="EMBL" id="MBA4536053.1"/>
    </source>
</evidence>
<dbReference type="Pfam" id="PF00916">
    <property type="entry name" value="Sulfate_transp"/>
    <property type="match status" value="1"/>
</dbReference>
<dbReference type="InterPro" id="IPR011547">
    <property type="entry name" value="SLC26A/SulP_dom"/>
</dbReference>
<keyword evidence="4 5" id="KW-0472">Membrane</keyword>
<feature type="transmembrane region" description="Helical" evidence="5">
    <location>
        <begin position="327"/>
        <end position="357"/>
    </location>
</feature>